<dbReference type="PANTHER" id="PTHR46430:SF3">
    <property type="entry name" value="ACTIVATOR OF C KINASE PROTEIN 1"/>
    <property type="match status" value="1"/>
</dbReference>
<organism evidence="3 4">
    <name type="scientific">Arxiozyma heterogenica</name>
    <dbReference type="NCBI Taxonomy" id="278026"/>
    <lineage>
        <taxon>Eukaryota</taxon>
        <taxon>Fungi</taxon>
        <taxon>Dikarya</taxon>
        <taxon>Ascomycota</taxon>
        <taxon>Saccharomycotina</taxon>
        <taxon>Saccharomycetes</taxon>
        <taxon>Saccharomycetales</taxon>
        <taxon>Saccharomycetaceae</taxon>
        <taxon>Arxiozyma</taxon>
    </lineage>
</organism>
<accession>A0AAN7ZXR9</accession>
<evidence type="ECO:0000256" key="1">
    <source>
        <dbReference type="ARBA" id="ARBA00022737"/>
    </source>
</evidence>
<sequence length="398" mass="46437">MNDTDRYNNFINLYPSDEPSNGKSNKNGAANLTEGVSQEDSMLLDRFMTIYRLIIKDHQTFTPELQLQWCEILIEVAMNEAFISQYTINGEKLPHKLSQPKMLQNQNIIIEHSMKVISKLMRLKYGPSFYLMGCLFSNKYKFPITFLDHDDSKALKYYKMGAKLRHDECCYRCGICYEYGKGIDKDIDQAIEWYKRGSEYCENHNCMFRLGYIYLYDLCDIIQCMEWFEMADSYGSFHACFEMAKIYEFNDLPEWLQIQLNKNIKNNKLALKYYYKCANKYNYSLAQWKLGYCYERGLLGLPVTGVKSLAWYYKSVESVKKTNTNDNNSNQKLNIMSMLGIIGWYITGIPGVLKPNFNQALTWSEKAYACLQNNTPPAVRLKVERAHNVLSSLQQSTS</sequence>
<keyword evidence="4" id="KW-1185">Reference proteome</keyword>
<dbReference type="EMBL" id="JAWIZZ010000046">
    <property type="protein sequence ID" value="KAK5779701.1"/>
    <property type="molecule type" value="Genomic_DNA"/>
</dbReference>
<dbReference type="SMART" id="SM00671">
    <property type="entry name" value="SEL1"/>
    <property type="match status" value="4"/>
</dbReference>
<name>A0AAN7ZXR9_9SACH</name>
<evidence type="ECO:0000313" key="3">
    <source>
        <dbReference type="EMBL" id="KAK5779701.1"/>
    </source>
</evidence>
<dbReference type="Pfam" id="PF08238">
    <property type="entry name" value="Sel1"/>
    <property type="match status" value="6"/>
</dbReference>
<dbReference type="Gene3D" id="1.25.40.10">
    <property type="entry name" value="Tetratricopeptide repeat domain"/>
    <property type="match status" value="2"/>
</dbReference>
<dbReference type="InterPro" id="IPR011990">
    <property type="entry name" value="TPR-like_helical_dom_sf"/>
</dbReference>
<dbReference type="InterPro" id="IPR051726">
    <property type="entry name" value="Chitin_Synth_Reg"/>
</dbReference>
<feature type="region of interest" description="Disordered" evidence="2">
    <location>
        <begin position="11"/>
        <end position="31"/>
    </location>
</feature>
<protein>
    <recommendedName>
        <fullName evidence="5">HCP-like protein</fullName>
    </recommendedName>
</protein>
<dbReference type="PANTHER" id="PTHR46430">
    <property type="entry name" value="PROTEIN SKT5-RELATED"/>
    <property type="match status" value="1"/>
</dbReference>
<dbReference type="Proteomes" id="UP001306508">
    <property type="component" value="Unassembled WGS sequence"/>
</dbReference>
<comment type="caution">
    <text evidence="3">The sequence shown here is derived from an EMBL/GenBank/DDBJ whole genome shotgun (WGS) entry which is preliminary data.</text>
</comment>
<gene>
    <name evidence="3" type="ORF">RI543_002821</name>
</gene>
<evidence type="ECO:0008006" key="5">
    <source>
        <dbReference type="Google" id="ProtNLM"/>
    </source>
</evidence>
<evidence type="ECO:0000313" key="4">
    <source>
        <dbReference type="Proteomes" id="UP001306508"/>
    </source>
</evidence>
<dbReference type="SUPFAM" id="SSF81901">
    <property type="entry name" value="HCP-like"/>
    <property type="match status" value="1"/>
</dbReference>
<evidence type="ECO:0000256" key="2">
    <source>
        <dbReference type="SAM" id="MobiDB-lite"/>
    </source>
</evidence>
<feature type="compositionally biased region" description="Polar residues" evidence="2">
    <location>
        <begin position="18"/>
        <end position="31"/>
    </location>
</feature>
<dbReference type="InterPro" id="IPR006597">
    <property type="entry name" value="Sel1-like"/>
</dbReference>
<reference evidence="4" key="1">
    <citation type="submission" date="2023-07" db="EMBL/GenBank/DDBJ databases">
        <title>A draft genome of Kazachstania heterogenica Y-27499.</title>
        <authorList>
            <person name="Donic C."/>
            <person name="Kralova J.S."/>
            <person name="Fidel L."/>
            <person name="Ben-Dor S."/>
            <person name="Jung S."/>
        </authorList>
    </citation>
    <scope>NUCLEOTIDE SEQUENCE [LARGE SCALE GENOMIC DNA]</scope>
    <source>
        <strain evidence="4">Y27499</strain>
    </source>
</reference>
<dbReference type="AlphaFoldDB" id="A0AAN7ZXR9"/>
<proteinExistence type="predicted"/>
<keyword evidence="1" id="KW-0677">Repeat</keyword>